<dbReference type="InterPro" id="IPR029058">
    <property type="entry name" value="AB_hydrolase_fold"/>
</dbReference>
<sequence length="290" mass="29810">MKAPALKLAAVALGLAISSAALATNPGGGGSGGGSNPTGTGFPSVSSFSSSGSFSTTSGSAGFSCTVYRPSTLGANGLKHPIITWGNGTGASPSTYSALLNHWASQGFVVIAANTSNAGTGQDMLNCVDYLVDQNNRSSGTYAGKLDLNRIGAAGHSQGGGGTIMAGQNYRIKATVPFQPYTIGLGHNSSSQSNQNGPMFLISGGSDTIATPTLNSLPVYNRANVPVFWGERRGASHFEPVGNAGDFRGPSTAWFRYQLMDDQAAESTFYGSNCGLCSDRNWTVRRKGIN</sequence>
<gene>
    <name evidence="5" type="ORF">LCGC14_0423730</name>
</gene>
<keyword evidence="2" id="KW-0442">Lipid degradation</keyword>
<reference evidence="5" key="1">
    <citation type="journal article" date="2015" name="Nature">
        <title>Complex archaea that bridge the gap between prokaryotes and eukaryotes.</title>
        <authorList>
            <person name="Spang A."/>
            <person name="Saw J.H."/>
            <person name="Jorgensen S.L."/>
            <person name="Zaremba-Niedzwiedzka K."/>
            <person name="Martijn J."/>
            <person name="Lind A.E."/>
            <person name="van Eijk R."/>
            <person name="Schleper C."/>
            <person name="Guy L."/>
            <person name="Ettema T.J."/>
        </authorList>
    </citation>
    <scope>NUCLEOTIDE SEQUENCE</scope>
</reference>
<evidence type="ECO:0000313" key="5">
    <source>
        <dbReference type="EMBL" id="KKN71133.1"/>
    </source>
</evidence>
<evidence type="ECO:0000256" key="3">
    <source>
        <dbReference type="ARBA" id="ARBA00023098"/>
    </source>
</evidence>
<keyword evidence="3" id="KW-0443">Lipid metabolism</keyword>
<feature type="domain" description="PET hydrolase/cutinase-like" evidence="4">
    <location>
        <begin position="50"/>
        <end position="270"/>
    </location>
</feature>
<keyword evidence="1" id="KW-0378">Hydrolase</keyword>
<protein>
    <recommendedName>
        <fullName evidence="4">PET hydrolase/cutinase-like domain-containing protein</fullName>
    </recommendedName>
</protein>
<evidence type="ECO:0000256" key="2">
    <source>
        <dbReference type="ARBA" id="ARBA00022963"/>
    </source>
</evidence>
<dbReference type="Pfam" id="PF12740">
    <property type="entry name" value="PETase"/>
    <property type="match status" value="1"/>
</dbReference>
<dbReference type="SMR" id="A0A0F9VZC2"/>
<dbReference type="InterPro" id="IPR041127">
    <property type="entry name" value="PET_hydrolase/cutinase-like"/>
</dbReference>
<proteinExistence type="predicted"/>
<dbReference type="PANTHER" id="PTHR10272">
    <property type="entry name" value="PLATELET-ACTIVATING FACTOR ACETYLHYDROLASE"/>
    <property type="match status" value="1"/>
</dbReference>
<dbReference type="EMBL" id="LAZR01000389">
    <property type="protein sequence ID" value="KKN71133.1"/>
    <property type="molecule type" value="Genomic_DNA"/>
</dbReference>
<dbReference type="SUPFAM" id="SSF53474">
    <property type="entry name" value="alpha/beta-Hydrolases"/>
    <property type="match status" value="1"/>
</dbReference>
<dbReference type="AlphaFoldDB" id="A0A0F9VZC2"/>
<name>A0A0F9VZC2_9ZZZZ</name>
<accession>A0A0F9VZC2</accession>
<dbReference type="GO" id="GO:0016042">
    <property type="term" value="P:lipid catabolic process"/>
    <property type="evidence" value="ECO:0007669"/>
    <property type="project" value="UniProtKB-KW"/>
</dbReference>
<dbReference type="GO" id="GO:0003847">
    <property type="term" value="F:1-alkyl-2-acetylglycerophosphocholine esterase activity"/>
    <property type="evidence" value="ECO:0007669"/>
    <property type="project" value="TreeGrafter"/>
</dbReference>
<dbReference type="ESTHER" id="9zzzz-a0a0f9vzc2">
    <property type="family name" value="Polyesterase-lipase-cutinase"/>
</dbReference>
<comment type="caution">
    <text evidence="5">The sequence shown here is derived from an EMBL/GenBank/DDBJ whole genome shotgun (WGS) entry which is preliminary data.</text>
</comment>
<organism evidence="5">
    <name type="scientific">marine sediment metagenome</name>
    <dbReference type="NCBI Taxonomy" id="412755"/>
    <lineage>
        <taxon>unclassified sequences</taxon>
        <taxon>metagenomes</taxon>
        <taxon>ecological metagenomes</taxon>
    </lineage>
</organism>
<dbReference type="Gene3D" id="3.40.50.1820">
    <property type="entry name" value="alpha/beta hydrolase"/>
    <property type="match status" value="1"/>
</dbReference>
<dbReference type="PANTHER" id="PTHR10272:SF0">
    <property type="entry name" value="PLATELET-ACTIVATING FACTOR ACETYLHYDROLASE"/>
    <property type="match status" value="1"/>
</dbReference>
<evidence type="ECO:0000259" key="4">
    <source>
        <dbReference type="Pfam" id="PF12740"/>
    </source>
</evidence>
<evidence type="ECO:0000256" key="1">
    <source>
        <dbReference type="ARBA" id="ARBA00022801"/>
    </source>
</evidence>